<dbReference type="GO" id="GO:0003924">
    <property type="term" value="F:GTPase activity"/>
    <property type="evidence" value="ECO:0007669"/>
    <property type="project" value="InterPro"/>
</dbReference>
<dbReference type="PROSITE" id="PS51718">
    <property type="entry name" value="G_DYNAMIN_2"/>
    <property type="match status" value="1"/>
</dbReference>
<evidence type="ECO:0000256" key="1">
    <source>
        <dbReference type="ARBA" id="ARBA00011980"/>
    </source>
</evidence>
<dbReference type="Proteomes" id="UP000267251">
    <property type="component" value="Unassembled WGS sequence"/>
</dbReference>
<dbReference type="InterPro" id="IPR001401">
    <property type="entry name" value="Dynamin_GTPase"/>
</dbReference>
<evidence type="ECO:0000259" key="8">
    <source>
        <dbReference type="PROSITE" id="PS51388"/>
    </source>
</evidence>
<dbReference type="GO" id="GO:0005874">
    <property type="term" value="C:microtubule"/>
    <property type="evidence" value="ECO:0007669"/>
    <property type="project" value="TreeGrafter"/>
</dbReference>
<reference evidence="11" key="1">
    <citation type="journal article" date="2018" name="Nat. Microbiol.">
        <title>Leveraging single-cell genomics to expand the fungal tree of life.</title>
        <authorList>
            <person name="Ahrendt S.R."/>
            <person name="Quandt C.A."/>
            <person name="Ciobanu D."/>
            <person name="Clum A."/>
            <person name="Salamov A."/>
            <person name="Andreopoulos B."/>
            <person name="Cheng J.F."/>
            <person name="Woyke T."/>
            <person name="Pelin A."/>
            <person name="Henrissat B."/>
            <person name="Reynolds N.K."/>
            <person name="Benny G.L."/>
            <person name="Smith M.E."/>
            <person name="James T.Y."/>
            <person name="Grigoriev I.V."/>
        </authorList>
    </citation>
    <scope>NUCLEOTIDE SEQUENCE [LARGE SCALE GENOMIC DNA]</scope>
</reference>
<dbReference type="InterPro" id="IPR019762">
    <property type="entry name" value="Dynamin_GTPase_CS"/>
</dbReference>
<evidence type="ECO:0000256" key="3">
    <source>
        <dbReference type="ARBA" id="ARBA00022801"/>
    </source>
</evidence>
<dbReference type="InterPro" id="IPR045063">
    <property type="entry name" value="Dynamin_N"/>
</dbReference>
<proteinExistence type="inferred from homology"/>
<accession>A0A4P9XZA1</accession>
<dbReference type="InterPro" id="IPR000375">
    <property type="entry name" value="Dynamin_stalk"/>
</dbReference>
<feature type="compositionally biased region" description="Low complexity" evidence="7">
    <location>
        <begin position="50"/>
        <end position="61"/>
    </location>
</feature>
<organism evidence="10 11">
    <name type="scientific">Piptocephalis cylindrospora</name>
    <dbReference type="NCBI Taxonomy" id="1907219"/>
    <lineage>
        <taxon>Eukaryota</taxon>
        <taxon>Fungi</taxon>
        <taxon>Fungi incertae sedis</taxon>
        <taxon>Zoopagomycota</taxon>
        <taxon>Zoopagomycotina</taxon>
        <taxon>Zoopagomycetes</taxon>
        <taxon>Zoopagales</taxon>
        <taxon>Piptocephalidaceae</taxon>
        <taxon>Piptocephalis</taxon>
    </lineage>
</organism>
<keyword evidence="4 6" id="KW-0342">GTP-binding</keyword>
<dbReference type="PANTHER" id="PTHR11566:SF212">
    <property type="entry name" value="DYNAMIN"/>
    <property type="match status" value="1"/>
</dbReference>
<dbReference type="PROSITE" id="PS51388">
    <property type="entry name" value="GED"/>
    <property type="match status" value="1"/>
</dbReference>
<dbReference type="PRINTS" id="PR00195">
    <property type="entry name" value="DYNAMIN"/>
</dbReference>
<gene>
    <name evidence="10" type="ORF">BJ684DRAFT_12411</name>
</gene>
<comment type="similarity">
    <text evidence="6">Belongs to the TRAFAC class dynamin-like GTPase superfamily. Dynamin/Fzo/YdjA family.</text>
</comment>
<dbReference type="PROSITE" id="PS00410">
    <property type="entry name" value="G_DYNAMIN_1"/>
    <property type="match status" value="1"/>
</dbReference>
<keyword evidence="2 6" id="KW-0547">Nucleotide-binding</keyword>
<evidence type="ECO:0000313" key="11">
    <source>
        <dbReference type="Proteomes" id="UP000267251"/>
    </source>
</evidence>
<dbReference type="InterPro" id="IPR056495">
    <property type="entry name" value="LIS_MGM1"/>
</dbReference>
<dbReference type="SUPFAM" id="SSF52540">
    <property type="entry name" value="P-loop containing nucleoside triphosphate hydrolases"/>
    <property type="match status" value="1"/>
</dbReference>
<feature type="domain" description="GED" evidence="8">
    <location>
        <begin position="658"/>
        <end position="751"/>
    </location>
</feature>
<name>A0A4P9XZA1_9FUNG</name>
<dbReference type="EC" id="3.6.5.5" evidence="1"/>
<protein>
    <recommendedName>
        <fullName evidence="1">dynamin GTPase</fullName>
        <ecNumber evidence="1">3.6.5.5</ecNumber>
    </recommendedName>
</protein>
<dbReference type="InterPro" id="IPR027417">
    <property type="entry name" value="P-loop_NTPase"/>
</dbReference>
<evidence type="ECO:0000256" key="6">
    <source>
        <dbReference type="RuleBase" id="RU003932"/>
    </source>
</evidence>
<feature type="region of interest" description="Disordered" evidence="7">
    <location>
        <begin position="1"/>
        <end position="83"/>
    </location>
</feature>
<dbReference type="PANTHER" id="PTHR11566">
    <property type="entry name" value="DYNAMIN"/>
    <property type="match status" value="1"/>
</dbReference>
<keyword evidence="11" id="KW-1185">Reference proteome</keyword>
<dbReference type="OrthoDB" id="5061070at2759"/>
<sequence length="758" mass="84230">MSSSVQGGIHQLGDALNSISFPKSSDPSSTSTASSEKGEGPPEDPSTGSAAAAAATAAAAASVLTDDEEEGTDPLLAPGNNMGEIRPSGQFMMLTKKLIEIRNILKTIEGNEALRLPSIVVIGSQSSGKSSVLEAIVGHEFLPKGTNMVTRRPIELTLVNAPAGSEEYGEFPQLGLGRIRDFLQIQSTLRDMNMAVSDEECISPKPIELRIHSPNVPDLTLVDLPGYIQVTTRGQPIELKSRIASLCETYIQEPNIILTVCPADVDLANSEALMAARRVDPLGLRTIGVISKTDLVPPEQAVSILENHDYPLLLGYVGVVCKAGGGRGGGKSGDAMVRRARDREEQYFQGHAAFHRKDLALGTGTLRRKLTEVLEEYMGRNLDGIVDAVQGELDESRYQYKVQYNDRRISAESYVADTMDEIKQSFKELTRQLDKPRLRSEVRALLEQRVMDISGNGRWKHRLDVASAHLTKSGVGRSVTQHIVDVLHSQLHLIAEAGNLGMHPATQERVMSFATDILRNKYGVTVNQVENTIKPFKFDIECTESEWNEGVKRARSLVEREMAMCEAALQGIKTSVGKRRLRAGIQHILSRERDMAARKKRREEAEEMEEPLEERDLVSTQYSPILLEKARETMALRQRMFVLRYRLAALKSKGCRTSSGKAMCPEAFLSVVAEKLTYTSVMFLQVELLNEFFFQFPREVDDRLYYDLDKASLTAFARENPEIRRQLDLLERRSKLEEVMEKLGYLARGRKESGSSAY</sequence>
<evidence type="ECO:0000256" key="2">
    <source>
        <dbReference type="ARBA" id="ARBA00022741"/>
    </source>
</evidence>
<feature type="compositionally biased region" description="Low complexity" evidence="7">
    <location>
        <begin position="18"/>
        <end position="35"/>
    </location>
</feature>
<dbReference type="Pfam" id="PF01031">
    <property type="entry name" value="Dynamin_M"/>
    <property type="match status" value="1"/>
</dbReference>
<dbReference type="EMBL" id="KZ988642">
    <property type="protein sequence ID" value="RKP11808.1"/>
    <property type="molecule type" value="Genomic_DNA"/>
</dbReference>
<dbReference type="Pfam" id="PF00350">
    <property type="entry name" value="Dynamin_N"/>
    <property type="match status" value="1"/>
</dbReference>
<keyword evidence="3 10" id="KW-0378">Hydrolase</keyword>
<dbReference type="GO" id="GO:0005737">
    <property type="term" value="C:cytoplasm"/>
    <property type="evidence" value="ECO:0007669"/>
    <property type="project" value="TreeGrafter"/>
</dbReference>
<dbReference type="InterPro" id="IPR020850">
    <property type="entry name" value="GED_dom"/>
</dbReference>
<dbReference type="SMART" id="SM00053">
    <property type="entry name" value="DYNc"/>
    <property type="match status" value="1"/>
</dbReference>
<dbReference type="GO" id="GO:0005886">
    <property type="term" value="C:plasma membrane"/>
    <property type="evidence" value="ECO:0007669"/>
    <property type="project" value="TreeGrafter"/>
</dbReference>
<dbReference type="GO" id="GO:0031623">
    <property type="term" value="P:receptor internalization"/>
    <property type="evidence" value="ECO:0007669"/>
    <property type="project" value="TreeGrafter"/>
</dbReference>
<evidence type="ECO:0000313" key="10">
    <source>
        <dbReference type="EMBL" id="RKP11808.1"/>
    </source>
</evidence>
<feature type="domain" description="Dynamin-type G" evidence="9">
    <location>
        <begin position="113"/>
        <end position="383"/>
    </location>
</feature>
<dbReference type="GO" id="GO:0008017">
    <property type="term" value="F:microtubule binding"/>
    <property type="evidence" value="ECO:0007669"/>
    <property type="project" value="TreeGrafter"/>
</dbReference>
<evidence type="ECO:0000259" key="9">
    <source>
        <dbReference type="PROSITE" id="PS51718"/>
    </source>
</evidence>
<evidence type="ECO:0000256" key="4">
    <source>
        <dbReference type="ARBA" id="ARBA00023134"/>
    </source>
</evidence>
<dbReference type="InterPro" id="IPR030381">
    <property type="entry name" value="G_DYNAMIN_dom"/>
</dbReference>
<comment type="catalytic activity">
    <reaction evidence="5">
        <text>GTP + H2O = GDP + phosphate + H(+)</text>
        <dbReference type="Rhea" id="RHEA:19669"/>
        <dbReference type="ChEBI" id="CHEBI:15377"/>
        <dbReference type="ChEBI" id="CHEBI:15378"/>
        <dbReference type="ChEBI" id="CHEBI:37565"/>
        <dbReference type="ChEBI" id="CHEBI:43474"/>
        <dbReference type="ChEBI" id="CHEBI:58189"/>
        <dbReference type="EC" id="3.6.5.5"/>
    </reaction>
</comment>
<dbReference type="InterPro" id="IPR022812">
    <property type="entry name" value="Dynamin"/>
</dbReference>
<dbReference type="Pfam" id="PF24550">
    <property type="entry name" value="LIS_MGM1"/>
    <property type="match status" value="1"/>
</dbReference>
<evidence type="ECO:0000256" key="5">
    <source>
        <dbReference type="ARBA" id="ARBA00048040"/>
    </source>
</evidence>
<evidence type="ECO:0000256" key="7">
    <source>
        <dbReference type="SAM" id="MobiDB-lite"/>
    </source>
</evidence>
<dbReference type="GO" id="GO:0005525">
    <property type="term" value="F:GTP binding"/>
    <property type="evidence" value="ECO:0007669"/>
    <property type="project" value="UniProtKB-KW"/>
</dbReference>
<dbReference type="CDD" id="cd08771">
    <property type="entry name" value="DLP_1"/>
    <property type="match status" value="1"/>
</dbReference>
<dbReference type="AlphaFoldDB" id="A0A4P9XZA1"/>
<dbReference type="Gene3D" id="3.40.50.300">
    <property type="entry name" value="P-loop containing nucleotide triphosphate hydrolases"/>
    <property type="match status" value="1"/>
</dbReference>